<dbReference type="AlphaFoldDB" id="A0A1B9B6T2"/>
<dbReference type="InterPro" id="IPR051461">
    <property type="entry name" value="UPF0750_membrane"/>
</dbReference>
<dbReference type="EMBL" id="MAYT01000006">
    <property type="protein sequence ID" value="OCA91778.1"/>
    <property type="molecule type" value="Genomic_DNA"/>
</dbReference>
<feature type="transmembrane region" description="Helical" evidence="6">
    <location>
        <begin position="7"/>
        <end position="28"/>
    </location>
</feature>
<evidence type="ECO:0000256" key="4">
    <source>
        <dbReference type="ARBA" id="ARBA00022989"/>
    </source>
</evidence>
<feature type="transmembrane region" description="Helical" evidence="6">
    <location>
        <begin position="34"/>
        <end position="52"/>
    </location>
</feature>
<keyword evidence="3 6" id="KW-0812">Transmembrane</keyword>
<accession>A0A1B9B6T2</accession>
<dbReference type="PANTHER" id="PTHR33545">
    <property type="entry name" value="UPF0750 MEMBRANE PROTEIN YITT-RELATED"/>
    <property type="match status" value="1"/>
</dbReference>
<protein>
    <recommendedName>
        <fullName evidence="9">YitT family protein</fullName>
    </recommendedName>
</protein>
<reference evidence="8" key="1">
    <citation type="submission" date="2016-05" db="EMBL/GenBank/DDBJ databases">
        <authorList>
            <person name="Liu B."/>
            <person name="Wang J."/>
            <person name="Zhu Y."/>
            <person name="Liu G."/>
            <person name="Chen Q."/>
            <person name="Chen Z."/>
            <person name="Lan J."/>
            <person name="Che J."/>
            <person name="Ge C."/>
            <person name="Shi H."/>
            <person name="Pan Z."/>
            <person name="Liu X."/>
        </authorList>
    </citation>
    <scope>NUCLEOTIDE SEQUENCE [LARGE SCALE GENOMIC DNA]</scope>
    <source>
        <strain evidence="8">FJAT-27215</strain>
    </source>
</reference>
<feature type="transmembrane region" description="Helical" evidence="6">
    <location>
        <begin position="92"/>
        <end position="111"/>
    </location>
</feature>
<comment type="caution">
    <text evidence="7">The sequence shown here is derived from an EMBL/GenBank/DDBJ whole genome shotgun (WGS) entry which is preliminary data.</text>
</comment>
<evidence type="ECO:0008006" key="9">
    <source>
        <dbReference type="Google" id="ProtNLM"/>
    </source>
</evidence>
<evidence type="ECO:0000256" key="5">
    <source>
        <dbReference type="ARBA" id="ARBA00023136"/>
    </source>
</evidence>
<organism evidence="7 8">
    <name type="scientific">Pseudobacillus wudalianchiensis</name>
    <dbReference type="NCBI Taxonomy" id="1743143"/>
    <lineage>
        <taxon>Bacteria</taxon>
        <taxon>Bacillati</taxon>
        <taxon>Bacillota</taxon>
        <taxon>Bacilli</taxon>
        <taxon>Bacillales</taxon>
        <taxon>Bacillaceae</taxon>
        <taxon>Pseudobacillus</taxon>
    </lineage>
</organism>
<gene>
    <name evidence="7" type="ORF">A8F95_20360</name>
</gene>
<dbReference type="Pfam" id="PF02588">
    <property type="entry name" value="YitT_membrane"/>
    <property type="match status" value="1"/>
</dbReference>
<sequence>MLMSLGVNTAFIPVELFSVAFTGLGVLAHYTLHISVGLVVLLLNIPLFLLAWKYIGKSFVMKNLIVTGFFSLSLDLLSPLRSFFHPPLWEGILIGGILFGVGSGLVFRQGLTSGGVGLLAWLIQLRYPNIKIGSVHIAFDFCVLFLGAFLMDLMTAFYTFIASIIMGKAMDLTKTISLPFKRHSVRKKDNQIHVS</sequence>
<proteinExistence type="predicted"/>
<evidence type="ECO:0000256" key="6">
    <source>
        <dbReference type="SAM" id="Phobius"/>
    </source>
</evidence>
<dbReference type="Proteomes" id="UP000092578">
    <property type="component" value="Unassembled WGS sequence"/>
</dbReference>
<name>A0A1B9B6T2_9BACI</name>
<evidence type="ECO:0000313" key="7">
    <source>
        <dbReference type="EMBL" id="OCA91778.1"/>
    </source>
</evidence>
<dbReference type="InterPro" id="IPR003740">
    <property type="entry name" value="YitT"/>
</dbReference>
<evidence type="ECO:0000256" key="1">
    <source>
        <dbReference type="ARBA" id="ARBA00004651"/>
    </source>
</evidence>
<feature type="transmembrane region" description="Helical" evidence="6">
    <location>
        <begin position="64"/>
        <end position="80"/>
    </location>
</feature>
<comment type="subcellular location">
    <subcellularLocation>
        <location evidence="1">Cell membrane</location>
        <topology evidence="1">Multi-pass membrane protein</topology>
    </subcellularLocation>
</comment>
<keyword evidence="2" id="KW-1003">Cell membrane</keyword>
<evidence type="ECO:0000313" key="8">
    <source>
        <dbReference type="Proteomes" id="UP000092578"/>
    </source>
</evidence>
<evidence type="ECO:0000256" key="3">
    <source>
        <dbReference type="ARBA" id="ARBA00022692"/>
    </source>
</evidence>
<keyword evidence="8" id="KW-1185">Reference proteome</keyword>
<dbReference type="PANTHER" id="PTHR33545:SF5">
    <property type="entry name" value="UPF0750 MEMBRANE PROTEIN YITT"/>
    <property type="match status" value="1"/>
</dbReference>
<keyword evidence="4 6" id="KW-1133">Transmembrane helix</keyword>
<keyword evidence="5 6" id="KW-0472">Membrane</keyword>
<dbReference type="GO" id="GO:0005886">
    <property type="term" value="C:plasma membrane"/>
    <property type="evidence" value="ECO:0007669"/>
    <property type="project" value="UniProtKB-SubCell"/>
</dbReference>
<evidence type="ECO:0000256" key="2">
    <source>
        <dbReference type="ARBA" id="ARBA00022475"/>
    </source>
</evidence>